<name>A0A3B0XL99_9ZZZZ</name>
<reference evidence="1" key="1">
    <citation type="submission" date="2018-06" db="EMBL/GenBank/DDBJ databases">
        <authorList>
            <person name="Zhirakovskaya E."/>
        </authorList>
    </citation>
    <scope>NUCLEOTIDE SEQUENCE</scope>
</reference>
<dbReference type="AlphaFoldDB" id="A0A3B0XL99"/>
<proteinExistence type="predicted"/>
<evidence type="ECO:0000313" key="1">
    <source>
        <dbReference type="EMBL" id="VAW65480.1"/>
    </source>
</evidence>
<organism evidence="1">
    <name type="scientific">hydrothermal vent metagenome</name>
    <dbReference type="NCBI Taxonomy" id="652676"/>
    <lineage>
        <taxon>unclassified sequences</taxon>
        <taxon>metagenomes</taxon>
        <taxon>ecological metagenomes</taxon>
    </lineage>
</organism>
<dbReference type="EMBL" id="UOFH01000316">
    <property type="protein sequence ID" value="VAW65480.1"/>
    <property type="molecule type" value="Genomic_DNA"/>
</dbReference>
<sequence length="150" mass="17435">MEFTLIISIIAIIVSCFSFYNTHSYRKNFLQNSSYTSNAGKLADLAAELKDNPGILRFYDISEHELKEAGVTANEFSYLYRDFLIGSLYHLNPNAKSTGPFRENSYRYKLLESKHTRQAWPLVKKKIAETKYVERIESTISTIEKKLRTY</sequence>
<protein>
    <submittedName>
        <fullName evidence="1">Uncharacterized protein</fullName>
    </submittedName>
</protein>
<gene>
    <name evidence="1" type="ORF">MNBD_GAMMA08-2510</name>
</gene>
<accession>A0A3B0XL99</accession>